<dbReference type="RefSeq" id="WP_343840578.1">
    <property type="nucleotide sequence ID" value="NZ_BAAADO010000004.1"/>
</dbReference>
<evidence type="ECO:0000256" key="1">
    <source>
        <dbReference type="SAM" id="Coils"/>
    </source>
</evidence>
<accession>A0ABN1BB22</accession>
<dbReference type="Gene3D" id="1.10.4030.10">
    <property type="entry name" value="Porin chaperone SurA, peptide-binding domain"/>
    <property type="match status" value="1"/>
</dbReference>
<proteinExistence type="predicted"/>
<protein>
    <recommendedName>
        <fullName evidence="4">SurA N-terminal domain-containing protein</fullName>
    </recommendedName>
</protein>
<name>A0ABN1BB22_9BACI</name>
<sequence>MNKAKLIVSLTAVVIFFAAFQVNTKGYLLFAPPLIEQEVIDQRFELQKYQMGNIEEMNVSKKEIKTSIIDSILAQKALAEKAKEENLEVHEKELEKRMERAMEQAREYKDEKYGIGDYLETKDLTIEEYFNQHVKEQIRAQLLVDKLHEKWMEETEDTGAFSGIEKKRREIIESFEQEHQEEIQEIKEENL</sequence>
<comment type="caution">
    <text evidence="2">The sequence shown here is derived from an EMBL/GenBank/DDBJ whole genome shotgun (WGS) entry which is preliminary data.</text>
</comment>
<dbReference type="InterPro" id="IPR027304">
    <property type="entry name" value="Trigger_fact/SurA_dom_sf"/>
</dbReference>
<dbReference type="Proteomes" id="UP001500880">
    <property type="component" value="Unassembled WGS sequence"/>
</dbReference>
<keyword evidence="3" id="KW-1185">Reference proteome</keyword>
<keyword evidence="1" id="KW-0175">Coiled coil</keyword>
<dbReference type="EMBL" id="BAAADO010000004">
    <property type="protein sequence ID" value="GAA0493991.1"/>
    <property type="molecule type" value="Genomic_DNA"/>
</dbReference>
<organism evidence="2 3">
    <name type="scientific">Salinibacillus aidingensis</name>
    <dbReference type="NCBI Taxonomy" id="237684"/>
    <lineage>
        <taxon>Bacteria</taxon>
        <taxon>Bacillati</taxon>
        <taxon>Bacillota</taxon>
        <taxon>Bacilli</taxon>
        <taxon>Bacillales</taxon>
        <taxon>Bacillaceae</taxon>
        <taxon>Salinibacillus</taxon>
    </lineage>
</organism>
<feature type="coiled-coil region" evidence="1">
    <location>
        <begin position="75"/>
        <end position="111"/>
    </location>
</feature>
<evidence type="ECO:0000313" key="3">
    <source>
        <dbReference type="Proteomes" id="UP001500880"/>
    </source>
</evidence>
<reference evidence="2 3" key="1">
    <citation type="journal article" date="2019" name="Int. J. Syst. Evol. Microbiol.">
        <title>The Global Catalogue of Microorganisms (GCM) 10K type strain sequencing project: providing services to taxonomists for standard genome sequencing and annotation.</title>
        <authorList>
            <consortium name="The Broad Institute Genomics Platform"/>
            <consortium name="The Broad Institute Genome Sequencing Center for Infectious Disease"/>
            <person name="Wu L."/>
            <person name="Ma J."/>
        </authorList>
    </citation>
    <scope>NUCLEOTIDE SEQUENCE [LARGE SCALE GENOMIC DNA]</scope>
    <source>
        <strain evidence="2 3">JCM 12389</strain>
    </source>
</reference>
<evidence type="ECO:0008006" key="4">
    <source>
        <dbReference type="Google" id="ProtNLM"/>
    </source>
</evidence>
<evidence type="ECO:0000313" key="2">
    <source>
        <dbReference type="EMBL" id="GAA0493991.1"/>
    </source>
</evidence>
<gene>
    <name evidence="2" type="ORF">GCM10008986_20630</name>
</gene>
<dbReference type="SUPFAM" id="SSF109998">
    <property type="entry name" value="Triger factor/SurA peptide-binding domain-like"/>
    <property type="match status" value="1"/>
</dbReference>